<keyword evidence="3" id="KW-1185">Reference proteome</keyword>
<comment type="caution">
    <text evidence="2">The sequence shown here is derived from an EMBL/GenBank/DDBJ whole genome shotgun (WGS) entry which is preliminary data.</text>
</comment>
<proteinExistence type="predicted"/>
<feature type="chain" id="PRO_5046223415" evidence="1">
    <location>
        <begin position="20"/>
        <end position="182"/>
    </location>
</feature>
<dbReference type="Proteomes" id="UP001189429">
    <property type="component" value="Unassembled WGS sequence"/>
</dbReference>
<keyword evidence="1" id="KW-0732">Signal</keyword>
<gene>
    <name evidence="2" type="ORF">PCOR1329_LOCUS50985</name>
</gene>
<protein>
    <submittedName>
        <fullName evidence="2">Uncharacterized protein</fullName>
    </submittedName>
</protein>
<accession>A0ABN9UTH4</accession>
<evidence type="ECO:0000313" key="2">
    <source>
        <dbReference type="EMBL" id="CAK0862626.1"/>
    </source>
</evidence>
<dbReference type="EMBL" id="CAUYUJ010016177">
    <property type="protein sequence ID" value="CAK0862626.1"/>
    <property type="molecule type" value="Genomic_DNA"/>
</dbReference>
<organism evidence="2 3">
    <name type="scientific">Prorocentrum cordatum</name>
    <dbReference type="NCBI Taxonomy" id="2364126"/>
    <lineage>
        <taxon>Eukaryota</taxon>
        <taxon>Sar</taxon>
        <taxon>Alveolata</taxon>
        <taxon>Dinophyceae</taxon>
        <taxon>Prorocentrales</taxon>
        <taxon>Prorocentraceae</taxon>
        <taxon>Prorocentrum</taxon>
    </lineage>
</organism>
<reference evidence="2" key="1">
    <citation type="submission" date="2023-10" db="EMBL/GenBank/DDBJ databases">
        <authorList>
            <person name="Chen Y."/>
            <person name="Shah S."/>
            <person name="Dougan E. K."/>
            <person name="Thang M."/>
            <person name="Chan C."/>
        </authorList>
    </citation>
    <scope>NUCLEOTIDE SEQUENCE [LARGE SCALE GENOMIC DNA]</scope>
</reference>
<feature type="signal peptide" evidence="1">
    <location>
        <begin position="1"/>
        <end position="19"/>
    </location>
</feature>
<evidence type="ECO:0000313" key="3">
    <source>
        <dbReference type="Proteomes" id="UP001189429"/>
    </source>
</evidence>
<evidence type="ECO:0000256" key="1">
    <source>
        <dbReference type="SAM" id="SignalP"/>
    </source>
</evidence>
<name>A0ABN9UTH4_9DINO</name>
<sequence>MQVLRCCLAAAALATAGLAGAPEATCQGAEAEEAAMVQLRPEAAQPPPPQTRRTRLPMPPIAPASQPATMVGIPPPAPEPCEYLEYGWSYCYSPVMESPFDTVEEAKSSCLCDPACEGVYDSAGVEGWSGKAYVCKNEAGRGLEWDSHKVEGFQGSVHWKLPKMFSPWECSEYWASSGKGSC</sequence>